<dbReference type="GO" id="GO:0016780">
    <property type="term" value="F:phosphotransferase activity, for other substituted phosphate groups"/>
    <property type="evidence" value="ECO:0007669"/>
    <property type="project" value="TreeGrafter"/>
</dbReference>
<comment type="similarity">
    <text evidence="1">Belongs to the bacterial sugar transferase family.</text>
</comment>
<proteinExistence type="inferred from homology"/>
<protein>
    <recommendedName>
        <fullName evidence="2">Bacterial sugar transferase domain-containing protein</fullName>
    </recommendedName>
</protein>
<dbReference type="EMBL" id="QVQT01000005">
    <property type="protein sequence ID" value="RFU15762.1"/>
    <property type="molecule type" value="Genomic_DNA"/>
</dbReference>
<dbReference type="OrthoDB" id="9808602at2"/>
<keyword evidence="4" id="KW-1185">Reference proteome</keyword>
<evidence type="ECO:0000313" key="4">
    <source>
        <dbReference type="Proteomes" id="UP000264702"/>
    </source>
</evidence>
<dbReference type="PANTHER" id="PTHR30576:SF0">
    <property type="entry name" value="UNDECAPRENYL-PHOSPHATE N-ACETYLGALACTOSAMINYL 1-PHOSPHATE TRANSFERASE-RELATED"/>
    <property type="match status" value="1"/>
</dbReference>
<dbReference type="PANTHER" id="PTHR30576">
    <property type="entry name" value="COLANIC BIOSYNTHESIS UDP-GLUCOSE LIPID CARRIER TRANSFERASE"/>
    <property type="match status" value="1"/>
</dbReference>
<reference evidence="3 4" key="1">
    <citation type="submission" date="2018-08" db="EMBL/GenBank/DDBJ databases">
        <title>Acidipila sp. 4G-K13, an acidobacterium isolated from forest soil.</title>
        <authorList>
            <person name="Gao Z.-H."/>
            <person name="Qiu L.-H."/>
        </authorList>
    </citation>
    <scope>NUCLEOTIDE SEQUENCE [LARGE SCALE GENOMIC DNA]</scope>
    <source>
        <strain evidence="3 4">4G-K13</strain>
    </source>
</reference>
<comment type="caution">
    <text evidence="3">The sequence shown here is derived from an EMBL/GenBank/DDBJ whole genome shotgun (WGS) entry which is preliminary data.</text>
</comment>
<accession>A0A372ILD0</accession>
<dbReference type="Pfam" id="PF02397">
    <property type="entry name" value="Bac_transf"/>
    <property type="match status" value="1"/>
</dbReference>
<organism evidence="3 4">
    <name type="scientific">Paracidobacterium acidisoli</name>
    <dbReference type="NCBI Taxonomy" id="2303751"/>
    <lineage>
        <taxon>Bacteria</taxon>
        <taxon>Pseudomonadati</taxon>
        <taxon>Acidobacteriota</taxon>
        <taxon>Terriglobia</taxon>
        <taxon>Terriglobales</taxon>
        <taxon>Acidobacteriaceae</taxon>
        <taxon>Paracidobacterium</taxon>
    </lineage>
</organism>
<evidence type="ECO:0000256" key="1">
    <source>
        <dbReference type="ARBA" id="ARBA00006464"/>
    </source>
</evidence>
<name>A0A372ILD0_9BACT</name>
<feature type="domain" description="Bacterial sugar transferase" evidence="2">
    <location>
        <begin position="48"/>
        <end position="95"/>
    </location>
</feature>
<evidence type="ECO:0000313" key="3">
    <source>
        <dbReference type="EMBL" id="RFU15762.1"/>
    </source>
</evidence>
<dbReference type="InterPro" id="IPR003362">
    <property type="entry name" value="Bact_transf"/>
</dbReference>
<dbReference type="Proteomes" id="UP000264702">
    <property type="component" value="Unassembled WGS sequence"/>
</dbReference>
<sequence length="119" mass="13560">MPALLRHSTKISIKLNRHTICREWKQSLWIQSSPGGVVDFDAQNGWNCYRKLRKYPRVSGIGRFLRRTDLDELSQILNALPGQMSLAGSAPRRTRGDGTIRAVSRCTELYCRKLQACGR</sequence>
<evidence type="ECO:0000259" key="2">
    <source>
        <dbReference type="Pfam" id="PF02397"/>
    </source>
</evidence>
<gene>
    <name evidence="3" type="ORF">D0Y96_15045</name>
</gene>
<dbReference type="AlphaFoldDB" id="A0A372ILD0"/>